<dbReference type="InterPro" id="IPR034704">
    <property type="entry name" value="Ribosomal_bL28/bL31-like_sf"/>
</dbReference>
<dbReference type="InterPro" id="IPR026569">
    <property type="entry name" value="Ribosomal_bL28"/>
</dbReference>
<evidence type="ECO:0000256" key="2">
    <source>
        <dbReference type="ARBA" id="ARBA00022980"/>
    </source>
</evidence>
<dbReference type="Proteomes" id="UP000237947">
    <property type="component" value="Chromosome"/>
</dbReference>
<dbReference type="OrthoDB" id="9805609at2"/>
<evidence type="ECO:0000256" key="4">
    <source>
        <dbReference type="ARBA" id="ARBA00035475"/>
    </source>
</evidence>
<reference evidence="6" key="1">
    <citation type="submission" date="2018-02" db="EMBL/GenBank/DDBJ databases">
        <authorList>
            <person name="Holder M.E."/>
            <person name="Ajami N.J."/>
            <person name="Petrosino J.F."/>
        </authorList>
    </citation>
    <scope>NUCLEOTIDE SEQUENCE [LARGE SCALE GENOMIC DNA]</scope>
    <source>
        <strain evidence="6">CCUG 47711</strain>
    </source>
</reference>
<dbReference type="GO" id="GO:0005840">
    <property type="term" value="C:ribosome"/>
    <property type="evidence" value="ECO:0007669"/>
    <property type="project" value="UniProtKB-KW"/>
</dbReference>
<keyword evidence="6" id="KW-1185">Reference proteome</keyword>
<proteinExistence type="inferred from homology"/>
<dbReference type="EMBL" id="CP027226">
    <property type="protein sequence ID" value="AVM43059.1"/>
    <property type="molecule type" value="Genomic_DNA"/>
</dbReference>
<dbReference type="KEGG" id="fsa:C5Q98_07480"/>
<dbReference type="RefSeq" id="WP_106013006.1">
    <property type="nucleotide sequence ID" value="NZ_CP027226.1"/>
</dbReference>
<dbReference type="PANTHER" id="PTHR39080:SF1">
    <property type="entry name" value="LARGE RIBOSOMAL SUBUNIT PROTEIN BL28A"/>
    <property type="match status" value="1"/>
</dbReference>
<dbReference type="Gene3D" id="2.30.170.40">
    <property type="entry name" value="Ribosomal protein L28/L24"/>
    <property type="match status" value="1"/>
</dbReference>
<name>A0A2S0KPY1_9FIRM</name>
<evidence type="ECO:0000256" key="3">
    <source>
        <dbReference type="ARBA" id="ARBA00023274"/>
    </source>
</evidence>
<dbReference type="GO" id="GO:1990904">
    <property type="term" value="C:ribonucleoprotein complex"/>
    <property type="evidence" value="ECO:0007669"/>
    <property type="project" value="UniProtKB-KW"/>
</dbReference>
<accession>A0A2S0KPY1</accession>
<keyword evidence="2 5" id="KW-0689">Ribosomal protein</keyword>
<organism evidence="5 6">
    <name type="scientific">Fastidiosipila sanguinis</name>
    <dbReference type="NCBI Taxonomy" id="236753"/>
    <lineage>
        <taxon>Bacteria</taxon>
        <taxon>Bacillati</taxon>
        <taxon>Bacillota</taxon>
        <taxon>Clostridia</taxon>
        <taxon>Eubacteriales</taxon>
        <taxon>Oscillospiraceae</taxon>
        <taxon>Fastidiosipila</taxon>
    </lineage>
</organism>
<protein>
    <recommendedName>
        <fullName evidence="4">50S ribosomal protein L28</fullName>
    </recommendedName>
</protein>
<evidence type="ECO:0000313" key="5">
    <source>
        <dbReference type="EMBL" id="AVM43059.1"/>
    </source>
</evidence>
<evidence type="ECO:0000313" key="6">
    <source>
        <dbReference type="Proteomes" id="UP000237947"/>
    </source>
</evidence>
<dbReference type="Pfam" id="PF00830">
    <property type="entry name" value="Ribosomal_L28"/>
    <property type="match status" value="1"/>
</dbReference>
<evidence type="ECO:0000256" key="1">
    <source>
        <dbReference type="ARBA" id="ARBA00008760"/>
    </source>
</evidence>
<dbReference type="GO" id="GO:0003735">
    <property type="term" value="F:structural constituent of ribosome"/>
    <property type="evidence" value="ECO:0007669"/>
    <property type="project" value="InterPro"/>
</dbReference>
<dbReference type="SUPFAM" id="SSF143800">
    <property type="entry name" value="L28p-like"/>
    <property type="match status" value="1"/>
</dbReference>
<dbReference type="InterPro" id="IPR050096">
    <property type="entry name" value="Bacterial_rp_bL28"/>
</dbReference>
<dbReference type="AlphaFoldDB" id="A0A2S0KPY1"/>
<comment type="similarity">
    <text evidence="1">Belongs to the bacterial ribosomal protein bL28 family.</text>
</comment>
<dbReference type="InterPro" id="IPR037147">
    <property type="entry name" value="Ribosomal_bL28_sf"/>
</dbReference>
<gene>
    <name evidence="5" type="ORF">C5Q98_07480</name>
</gene>
<dbReference type="PANTHER" id="PTHR39080">
    <property type="entry name" value="50S RIBOSOMAL PROTEIN L28"/>
    <property type="match status" value="1"/>
</dbReference>
<keyword evidence="3" id="KW-0687">Ribonucleoprotein</keyword>
<sequence>MAKCVVCDKSVTSARRISITRSQVSRRAKRKQKGNIRKVRAIVDGTPMRVNACASCLRNGAVERA</sequence>